<name>A0A948TMD7_9BACT</name>
<proteinExistence type="predicted"/>
<evidence type="ECO:0000313" key="3">
    <source>
        <dbReference type="Proteomes" id="UP000784286"/>
    </source>
</evidence>
<reference evidence="2" key="2">
    <citation type="submission" date="2021-04" db="EMBL/GenBank/DDBJ databases">
        <authorList>
            <person name="Gilroy R."/>
        </authorList>
    </citation>
    <scope>NUCLEOTIDE SEQUENCE</scope>
    <source>
        <strain evidence="2">8470</strain>
    </source>
</reference>
<dbReference type="Proteomes" id="UP000784286">
    <property type="component" value="Unassembled WGS sequence"/>
</dbReference>
<dbReference type="PANTHER" id="PTHR35867">
    <property type="entry name" value="PROTEIN RSEC"/>
    <property type="match status" value="1"/>
</dbReference>
<feature type="transmembrane region" description="Helical" evidence="1">
    <location>
        <begin position="105"/>
        <end position="124"/>
    </location>
</feature>
<dbReference type="AlphaFoldDB" id="A0A948TMD7"/>
<sequence>MADKIKHLGIVENINGSCLKVRIVQTSACGSCGVRGHCSAADAKEKSVDVINDKQMECRVGQQVMIEGASSLGLKAVAWAFVCPFLVMLVSLFAAMNFSGGNEPLSALVALGMLAPYYAGLYFFRNRLKRTFVFTLESIIN</sequence>
<dbReference type="EMBL" id="JAHLFJ010000047">
    <property type="protein sequence ID" value="MBU3855952.1"/>
    <property type="molecule type" value="Genomic_DNA"/>
</dbReference>
<keyword evidence="1" id="KW-1133">Transmembrane helix</keyword>
<comment type="caution">
    <text evidence="2">The sequence shown here is derived from an EMBL/GenBank/DDBJ whole genome shotgun (WGS) entry which is preliminary data.</text>
</comment>
<organism evidence="2 3">
    <name type="scientific">Candidatus Phocaeicola excrementipullorum</name>
    <dbReference type="NCBI Taxonomy" id="2838731"/>
    <lineage>
        <taxon>Bacteria</taxon>
        <taxon>Pseudomonadati</taxon>
        <taxon>Bacteroidota</taxon>
        <taxon>Bacteroidia</taxon>
        <taxon>Bacteroidales</taxon>
        <taxon>Bacteroidaceae</taxon>
        <taxon>Phocaeicola</taxon>
    </lineage>
</organism>
<dbReference type="InterPro" id="IPR007359">
    <property type="entry name" value="SigmaE_reg_RseC_MucC"/>
</dbReference>
<gene>
    <name evidence="2" type="ORF">H9928_05235</name>
</gene>
<keyword evidence="1" id="KW-0472">Membrane</keyword>
<keyword evidence="1" id="KW-0812">Transmembrane</keyword>
<protein>
    <submittedName>
        <fullName evidence="2">SoxR reducing system RseC family protein</fullName>
    </submittedName>
</protein>
<accession>A0A948TMD7</accession>
<evidence type="ECO:0000256" key="1">
    <source>
        <dbReference type="SAM" id="Phobius"/>
    </source>
</evidence>
<feature type="transmembrane region" description="Helical" evidence="1">
    <location>
        <begin position="76"/>
        <end position="99"/>
    </location>
</feature>
<evidence type="ECO:0000313" key="2">
    <source>
        <dbReference type="EMBL" id="MBU3855952.1"/>
    </source>
</evidence>
<dbReference type="Pfam" id="PF04246">
    <property type="entry name" value="RseC_MucC"/>
    <property type="match status" value="1"/>
</dbReference>
<dbReference type="PANTHER" id="PTHR35867:SF1">
    <property type="entry name" value="PROTEIN RSEC"/>
    <property type="match status" value="1"/>
</dbReference>
<reference evidence="2" key="1">
    <citation type="journal article" date="2021" name="PeerJ">
        <title>Extensive microbial diversity within the chicken gut microbiome revealed by metagenomics and culture.</title>
        <authorList>
            <person name="Gilroy R."/>
            <person name="Ravi A."/>
            <person name="Getino M."/>
            <person name="Pursley I."/>
            <person name="Horton D.L."/>
            <person name="Alikhan N.F."/>
            <person name="Baker D."/>
            <person name="Gharbi K."/>
            <person name="Hall N."/>
            <person name="Watson M."/>
            <person name="Adriaenssens E.M."/>
            <person name="Foster-Nyarko E."/>
            <person name="Jarju S."/>
            <person name="Secka A."/>
            <person name="Antonio M."/>
            <person name="Oren A."/>
            <person name="Chaudhuri R.R."/>
            <person name="La Ragione R."/>
            <person name="Hildebrand F."/>
            <person name="Pallen M.J."/>
        </authorList>
    </citation>
    <scope>NUCLEOTIDE SEQUENCE</scope>
    <source>
        <strain evidence="2">8470</strain>
    </source>
</reference>